<evidence type="ECO:0000313" key="3">
    <source>
        <dbReference type="Proteomes" id="UP000053732"/>
    </source>
</evidence>
<evidence type="ECO:0000313" key="2">
    <source>
        <dbReference type="EMBL" id="CRL24234.1"/>
    </source>
</evidence>
<proteinExistence type="predicted"/>
<organism evidence="2 3">
    <name type="scientific">Penicillium camemberti (strain FM 013)</name>
    <dbReference type="NCBI Taxonomy" id="1429867"/>
    <lineage>
        <taxon>Eukaryota</taxon>
        <taxon>Fungi</taxon>
        <taxon>Dikarya</taxon>
        <taxon>Ascomycota</taxon>
        <taxon>Pezizomycotina</taxon>
        <taxon>Eurotiomycetes</taxon>
        <taxon>Eurotiomycetidae</taxon>
        <taxon>Eurotiales</taxon>
        <taxon>Aspergillaceae</taxon>
        <taxon>Penicillium</taxon>
    </lineage>
</organism>
<accession>A0A0G4PDA7</accession>
<sequence>MYSHSNPARPRDELYMTNTISEDLSGKDASQEQPVPARSEGELLPLLRAHLTFRIPR</sequence>
<gene>
    <name evidence="2" type="ORF">PCAMFM013_S011g000228</name>
</gene>
<reference evidence="2 3" key="1">
    <citation type="journal article" date="2014" name="Nat. Commun.">
        <title>Multiple recent horizontal transfers of a large genomic region in cheese making fungi.</title>
        <authorList>
            <person name="Cheeseman K."/>
            <person name="Ropars J."/>
            <person name="Renault P."/>
            <person name="Dupont J."/>
            <person name="Gouzy J."/>
            <person name="Branca A."/>
            <person name="Abraham A.L."/>
            <person name="Ceppi M."/>
            <person name="Conseiller E."/>
            <person name="Debuchy R."/>
            <person name="Malagnac F."/>
            <person name="Goarin A."/>
            <person name="Silar P."/>
            <person name="Lacoste S."/>
            <person name="Sallet E."/>
            <person name="Bensimon A."/>
            <person name="Giraud T."/>
            <person name="Brygoo Y."/>
        </authorList>
    </citation>
    <scope>NUCLEOTIDE SEQUENCE [LARGE SCALE GENOMIC DNA]</scope>
    <source>
        <strain evidence="3">FM 013</strain>
    </source>
</reference>
<dbReference type="Proteomes" id="UP000053732">
    <property type="component" value="Unassembled WGS sequence"/>
</dbReference>
<keyword evidence="3" id="KW-1185">Reference proteome</keyword>
<evidence type="ECO:0000256" key="1">
    <source>
        <dbReference type="SAM" id="MobiDB-lite"/>
    </source>
</evidence>
<protein>
    <submittedName>
        <fullName evidence="2">Str. FM013</fullName>
    </submittedName>
</protein>
<name>A0A0G4PDA7_PENC3</name>
<dbReference type="EMBL" id="HG793144">
    <property type="protein sequence ID" value="CRL24234.1"/>
    <property type="molecule type" value="Genomic_DNA"/>
</dbReference>
<feature type="region of interest" description="Disordered" evidence="1">
    <location>
        <begin position="1"/>
        <end position="40"/>
    </location>
</feature>
<dbReference type="STRING" id="1429867.A0A0G4PDA7"/>
<dbReference type="AlphaFoldDB" id="A0A0G4PDA7"/>